<dbReference type="VEuPathDB" id="AmoebaDB:NF0084710"/>
<dbReference type="SUPFAM" id="SSF56112">
    <property type="entry name" value="Protein kinase-like (PK-like)"/>
    <property type="match status" value="1"/>
</dbReference>
<dbReference type="InterPro" id="IPR001245">
    <property type="entry name" value="Ser-Thr/Tyr_kinase_cat_dom"/>
</dbReference>
<dbReference type="VEuPathDB" id="AmoebaDB:FDP41_005936"/>
<evidence type="ECO:0000313" key="5">
    <source>
        <dbReference type="EMBL" id="KAF0975183.1"/>
    </source>
</evidence>
<feature type="domain" description="Protein kinase" evidence="4">
    <location>
        <begin position="807"/>
        <end position="1123"/>
    </location>
</feature>
<protein>
    <recommendedName>
        <fullName evidence="4">Protein kinase domain-containing protein</fullName>
    </recommendedName>
</protein>
<dbReference type="PANTHER" id="PTHR44329">
    <property type="entry name" value="SERINE/THREONINE-PROTEIN KINASE TNNI3K-RELATED"/>
    <property type="match status" value="1"/>
</dbReference>
<dbReference type="RefSeq" id="XP_044559896.1">
    <property type="nucleotide sequence ID" value="XM_044709515.1"/>
</dbReference>
<dbReference type="AlphaFoldDB" id="A0A6A5BB31"/>
<keyword evidence="2" id="KW-0067">ATP-binding</keyword>
<dbReference type="PROSITE" id="PS50011">
    <property type="entry name" value="PROTEIN_KINASE_DOM"/>
    <property type="match status" value="1"/>
</dbReference>
<dbReference type="GO" id="GO:0004674">
    <property type="term" value="F:protein serine/threonine kinase activity"/>
    <property type="evidence" value="ECO:0007669"/>
    <property type="project" value="TreeGrafter"/>
</dbReference>
<feature type="transmembrane region" description="Helical" evidence="3">
    <location>
        <begin position="112"/>
        <end position="133"/>
    </location>
</feature>
<dbReference type="Proteomes" id="UP000444721">
    <property type="component" value="Unassembled WGS sequence"/>
</dbReference>
<name>A0A6A5BB31_NAEFO</name>
<keyword evidence="6" id="KW-1185">Reference proteome</keyword>
<evidence type="ECO:0000256" key="3">
    <source>
        <dbReference type="SAM" id="Phobius"/>
    </source>
</evidence>
<dbReference type="PANTHER" id="PTHR44329:SF298">
    <property type="entry name" value="MIXED LINEAGE KINASE DOMAIN-LIKE PROTEIN"/>
    <property type="match status" value="1"/>
</dbReference>
<keyword evidence="1" id="KW-0547">Nucleotide-binding</keyword>
<dbReference type="Pfam" id="PF07714">
    <property type="entry name" value="PK_Tyr_Ser-Thr"/>
    <property type="match status" value="1"/>
</dbReference>
<keyword evidence="3" id="KW-1133">Transmembrane helix</keyword>
<dbReference type="CDD" id="cd13999">
    <property type="entry name" value="STKc_MAP3K-like"/>
    <property type="match status" value="1"/>
</dbReference>
<evidence type="ECO:0000256" key="1">
    <source>
        <dbReference type="ARBA" id="ARBA00022741"/>
    </source>
</evidence>
<dbReference type="GO" id="GO:0005524">
    <property type="term" value="F:ATP binding"/>
    <property type="evidence" value="ECO:0007669"/>
    <property type="project" value="UniProtKB-KW"/>
</dbReference>
<dbReference type="OrthoDB" id="4062651at2759"/>
<sequence length="1130" mass="128123">MKRENKVEEGNSLAEFVAACGWQQEEQQQWWSFDGQTDVTITELLVGQQQQLSENCRECSTQRHLSSSIVSDPDSISTIRTTMSFENCNYLKCKSSSLKPPFTPLFQKSKKLYSSLLIYLLLVLIGLLITKLLDRHHHTTIILTVEATTGQFHMEYSKRIQEELLSELNPSNMYSETDDSNSLKLSYAGSFRYALRNDQPILIEVNELNSEELIFVAFISRSNHLKVSCAAILDAAKSDSLLYTITVGTYNILKGKITWHSKERIVNELLGDPSFVQVGNKIFVTYPQDSSGLRYVMFSSITIGDSVFYTNTSYSLSFTQIYRNIIKHAGGNNFLLFRDSSSFDISRQVSNNYVNSRKKMAPLATVFNFDSDSGRKGSPFITKHLFDVIIECEFFEQCPTIDNVFYDDGILFFNVFGGKSKIYLSSGTQAPTDFQTLENSNFGSFYMFELNVESRKLTLIDSIYTTPFSYIPINTTSFNETSLSYAPMLGIKTISKTPTMIYGFGYYGGVLNHNSQVIFSQKDQSSTGIFIVYNLQKKQFDYLGSTSQYPYVFRNPTIISNSGIFYYLNRIASTVTLLDMNSMNAQTFVLRNTFISKRIYIELRLTPSSNQLMLLSSFKNRDNTTIMDGQTLNLVDRFPNGQRATYRDAYFITVFEFNKTKEVDLNSYLVCTRPICGEQFVTTDTYLCGGEGTCLFDTTTNTSVSCACPTDIDHFLTHVGEFCQDNNFYAFIIPIIAVVAVLSLLLGISLTFCIIKSTFTVSRKLSLLKTKEQKEIELQKRLLDFQFIHSDAVTFKDVSYIIHMEDLKFLTRVAEGGGGVVFKGEWRGVEVAIKKVKYSSDDTSFEKEASLLSRIRHPNIVAFFGVSVTEREKFLVTEWMPSGSLDNLISNAAKGKIILKFKQKIAILLDICKGMCYLHASSIIHRDLKPANVLIGSNGECKVCDFGLSTYLMHGDDDNMGNVGTLLWSSPEVLQGLPCDEKVDIYSFAIIMYEVLFETVPYTISEKVDPSYFVSETDMVDGHSTVTPSTQQDLTLFSTLLNHKNAAELGRYIVHGVRPLVPFNTREQCKRWINIYHNPEKEDIKLETLSSVVFLFVLLMKKCWSEPEARPNFDYILNTLTTIKKTIKSD</sequence>
<dbReference type="InterPro" id="IPR000719">
    <property type="entry name" value="Prot_kinase_dom"/>
</dbReference>
<dbReference type="InterPro" id="IPR011009">
    <property type="entry name" value="Kinase-like_dom_sf"/>
</dbReference>
<proteinExistence type="predicted"/>
<evidence type="ECO:0000259" key="4">
    <source>
        <dbReference type="PROSITE" id="PS50011"/>
    </source>
</evidence>
<dbReference type="Gene3D" id="3.30.200.20">
    <property type="entry name" value="Phosphorylase Kinase, domain 1"/>
    <property type="match status" value="1"/>
</dbReference>
<dbReference type="InterPro" id="IPR008271">
    <property type="entry name" value="Ser/Thr_kinase_AS"/>
</dbReference>
<feature type="transmembrane region" description="Helical" evidence="3">
    <location>
        <begin position="728"/>
        <end position="755"/>
    </location>
</feature>
<comment type="caution">
    <text evidence="5">The sequence shown here is derived from an EMBL/GenBank/DDBJ whole genome shotgun (WGS) entry which is preliminary data.</text>
</comment>
<dbReference type="PROSITE" id="PS00108">
    <property type="entry name" value="PROTEIN_KINASE_ST"/>
    <property type="match status" value="1"/>
</dbReference>
<evidence type="ECO:0000256" key="2">
    <source>
        <dbReference type="ARBA" id="ARBA00022840"/>
    </source>
</evidence>
<evidence type="ECO:0000313" key="6">
    <source>
        <dbReference type="Proteomes" id="UP000444721"/>
    </source>
</evidence>
<accession>A0A6A5BB31</accession>
<keyword evidence="3" id="KW-0812">Transmembrane</keyword>
<gene>
    <name evidence="5" type="ORF">FDP41_005936</name>
</gene>
<dbReference type="SMART" id="SM00220">
    <property type="entry name" value="S_TKc"/>
    <property type="match status" value="1"/>
</dbReference>
<keyword evidence="3" id="KW-0472">Membrane</keyword>
<reference evidence="5 6" key="1">
    <citation type="journal article" date="2019" name="Sci. Rep.">
        <title>Nanopore sequencing improves the draft genome of the human pathogenic amoeba Naegleria fowleri.</title>
        <authorList>
            <person name="Liechti N."/>
            <person name="Schurch N."/>
            <person name="Bruggmann R."/>
            <person name="Wittwer M."/>
        </authorList>
    </citation>
    <scope>NUCLEOTIDE SEQUENCE [LARGE SCALE GENOMIC DNA]</scope>
    <source>
        <strain evidence="5 6">ATCC 30894</strain>
    </source>
</reference>
<dbReference type="GeneID" id="68113154"/>
<dbReference type="VEuPathDB" id="AmoebaDB:NfTy_044000"/>
<dbReference type="EMBL" id="VFQX01000048">
    <property type="protein sequence ID" value="KAF0975183.1"/>
    <property type="molecule type" value="Genomic_DNA"/>
</dbReference>
<dbReference type="Gene3D" id="1.10.510.10">
    <property type="entry name" value="Transferase(Phosphotransferase) domain 1"/>
    <property type="match status" value="1"/>
</dbReference>
<dbReference type="InterPro" id="IPR051681">
    <property type="entry name" value="Ser/Thr_Kinases-Pseudokinases"/>
</dbReference>
<organism evidence="5 6">
    <name type="scientific">Naegleria fowleri</name>
    <name type="common">Brain eating amoeba</name>
    <dbReference type="NCBI Taxonomy" id="5763"/>
    <lineage>
        <taxon>Eukaryota</taxon>
        <taxon>Discoba</taxon>
        <taxon>Heterolobosea</taxon>
        <taxon>Tetramitia</taxon>
        <taxon>Eutetramitia</taxon>
        <taxon>Vahlkampfiidae</taxon>
        <taxon>Naegleria</taxon>
    </lineage>
</organism>